<proteinExistence type="predicted"/>
<dbReference type="PANTHER" id="PTHR45228">
    <property type="entry name" value="CYCLIC DI-GMP PHOSPHODIESTERASE TM_0186-RELATED"/>
    <property type="match status" value="1"/>
</dbReference>
<dbReference type="PROSITE" id="PS51832">
    <property type="entry name" value="HD_GYP"/>
    <property type="match status" value="1"/>
</dbReference>
<sequence length="375" mass="42553">MTEHHDKLEEFNKHGPLRNKLIAAHKAMNETFPFIVRIAVTLYDPETTLLKTYLHSSGEDNPLDHYQARLDDAPSLKAILKKGLPRVANNLLTYENGQHEHTTRIGRQGYAASYTLPMFNNGDFFAFIFFNSNKKDVFTESVLGQIDIYAHMISLTIINELTSIHTLTAAIKTAGNITHVRDPETGSHLDRMSRYSRVIATALAEKYDLDDTYIEHIFMFSPLHDIGKIGIPDNILLKPEKLDNDEKIIMETHSMKGREMIDELLKNFGLENIEHMDMLRNIAEFHHEAVNGTGYPSGIQGDNIPVEARIVAVADVFDALTSIRPYKEAWNNDKAINVLKELAGEKLDHDCVNALVNNIDKIEQIQKQFVENIYG</sequence>
<dbReference type="InterPro" id="IPR003607">
    <property type="entry name" value="HD/PDEase_dom"/>
</dbReference>
<feature type="domain" description="HD-GYP" evidence="1">
    <location>
        <begin position="163"/>
        <end position="371"/>
    </location>
</feature>
<dbReference type="AlphaFoldDB" id="A0A3B1A9T8"/>
<dbReference type="InterPro" id="IPR037522">
    <property type="entry name" value="HD_GYP_dom"/>
</dbReference>
<dbReference type="InterPro" id="IPR029016">
    <property type="entry name" value="GAF-like_dom_sf"/>
</dbReference>
<gene>
    <name evidence="2" type="ORF">MNBD_GAMMA22-1721</name>
</gene>
<dbReference type="Pfam" id="PF13487">
    <property type="entry name" value="HD_5"/>
    <property type="match status" value="1"/>
</dbReference>
<dbReference type="InterPro" id="IPR052020">
    <property type="entry name" value="Cyclic_di-GMP/3'3'-cGAMP_PDE"/>
</dbReference>
<dbReference type="PANTHER" id="PTHR45228:SF1">
    <property type="entry name" value="CYCLIC DI-GMP PHOSPHODIESTERASE TM_0186"/>
    <property type="match status" value="1"/>
</dbReference>
<evidence type="ECO:0000259" key="1">
    <source>
        <dbReference type="PROSITE" id="PS51832"/>
    </source>
</evidence>
<dbReference type="SUPFAM" id="SSF55781">
    <property type="entry name" value="GAF domain-like"/>
    <property type="match status" value="1"/>
</dbReference>
<accession>A0A3B1A9T8</accession>
<dbReference type="Gene3D" id="3.30.450.40">
    <property type="match status" value="1"/>
</dbReference>
<evidence type="ECO:0000313" key="2">
    <source>
        <dbReference type="EMBL" id="VAW94999.1"/>
    </source>
</evidence>
<dbReference type="SMART" id="SM00471">
    <property type="entry name" value="HDc"/>
    <property type="match status" value="1"/>
</dbReference>
<protein>
    <submittedName>
        <fullName evidence="2">Response regulator</fullName>
    </submittedName>
</protein>
<dbReference type="SUPFAM" id="SSF109604">
    <property type="entry name" value="HD-domain/PDEase-like"/>
    <property type="match status" value="1"/>
</dbReference>
<dbReference type="CDD" id="cd00077">
    <property type="entry name" value="HDc"/>
    <property type="match status" value="1"/>
</dbReference>
<reference evidence="2" key="1">
    <citation type="submission" date="2018-06" db="EMBL/GenBank/DDBJ databases">
        <authorList>
            <person name="Zhirakovskaya E."/>
        </authorList>
    </citation>
    <scope>NUCLEOTIDE SEQUENCE</scope>
</reference>
<dbReference type="EMBL" id="UOFS01000019">
    <property type="protein sequence ID" value="VAW94999.1"/>
    <property type="molecule type" value="Genomic_DNA"/>
</dbReference>
<name>A0A3B1A9T8_9ZZZZ</name>
<organism evidence="2">
    <name type="scientific">hydrothermal vent metagenome</name>
    <dbReference type="NCBI Taxonomy" id="652676"/>
    <lineage>
        <taxon>unclassified sequences</taxon>
        <taxon>metagenomes</taxon>
        <taxon>ecological metagenomes</taxon>
    </lineage>
</organism>
<dbReference type="Gene3D" id="1.10.3210.10">
    <property type="entry name" value="Hypothetical protein af1432"/>
    <property type="match status" value="1"/>
</dbReference>